<dbReference type="EMBL" id="FOTF01000020">
    <property type="protein sequence ID" value="SFL45740.1"/>
    <property type="molecule type" value="Genomic_DNA"/>
</dbReference>
<evidence type="ECO:0000256" key="11">
    <source>
        <dbReference type="ARBA" id="ARBA00023136"/>
    </source>
</evidence>
<keyword evidence="5" id="KW-0349">Heme</keyword>
<feature type="transmembrane region" description="Helical" evidence="13">
    <location>
        <begin position="127"/>
        <end position="149"/>
    </location>
</feature>
<keyword evidence="3" id="KW-0813">Transport</keyword>
<keyword evidence="16" id="KW-1185">Reference proteome</keyword>
<feature type="domain" description="Cytochrome b561 bacterial/Ni-hydrogenase" evidence="14">
    <location>
        <begin position="6"/>
        <end position="159"/>
    </location>
</feature>
<feature type="transmembrane region" description="Helical" evidence="13">
    <location>
        <begin position="49"/>
        <end position="69"/>
    </location>
</feature>
<name>A0A1I4HV81_9RHOB</name>
<evidence type="ECO:0000313" key="15">
    <source>
        <dbReference type="EMBL" id="SFL45740.1"/>
    </source>
</evidence>
<dbReference type="PANTHER" id="PTHR30529:SF1">
    <property type="entry name" value="CYTOCHROME B561 HOMOLOG 2"/>
    <property type="match status" value="1"/>
</dbReference>
<evidence type="ECO:0000256" key="9">
    <source>
        <dbReference type="ARBA" id="ARBA00022989"/>
    </source>
</evidence>
<evidence type="ECO:0000256" key="10">
    <source>
        <dbReference type="ARBA" id="ARBA00023004"/>
    </source>
</evidence>
<dbReference type="GO" id="GO:0020037">
    <property type="term" value="F:heme binding"/>
    <property type="evidence" value="ECO:0007669"/>
    <property type="project" value="TreeGrafter"/>
</dbReference>
<evidence type="ECO:0000256" key="13">
    <source>
        <dbReference type="SAM" id="Phobius"/>
    </source>
</evidence>
<evidence type="ECO:0000259" key="14">
    <source>
        <dbReference type="Pfam" id="PF01292"/>
    </source>
</evidence>
<evidence type="ECO:0000256" key="2">
    <source>
        <dbReference type="ARBA" id="ARBA00004651"/>
    </source>
</evidence>
<keyword evidence="7" id="KW-0479">Metal-binding</keyword>
<comment type="cofactor">
    <cofactor evidence="1">
        <name>heme b</name>
        <dbReference type="ChEBI" id="CHEBI:60344"/>
    </cofactor>
</comment>
<comment type="subcellular location">
    <subcellularLocation>
        <location evidence="2">Cell membrane</location>
        <topology evidence="2">Multi-pass membrane protein</topology>
    </subcellularLocation>
</comment>
<evidence type="ECO:0000256" key="3">
    <source>
        <dbReference type="ARBA" id="ARBA00022448"/>
    </source>
</evidence>
<feature type="transmembrane region" description="Helical" evidence="13">
    <location>
        <begin position="90"/>
        <end position="115"/>
    </location>
</feature>
<keyword evidence="11 13" id="KW-0472">Membrane</keyword>
<dbReference type="InterPro" id="IPR011577">
    <property type="entry name" value="Cyt_b561_bac/Ni-Hgenase"/>
</dbReference>
<evidence type="ECO:0000256" key="12">
    <source>
        <dbReference type="ARBA" id="ARBA00037975"/>
    </source>
</evidence>
<reference evidence="16" key="1">
    <citation type="submission" date="2016-10" db="EMBL/GenBank/DDBJ databases">
        <authorList>
            <person name="Varghese N."/>
            <person name="Submissions S."/>
        </authorList>
    </citation>
    <scope>NUCLEOTIDE SEQUENCE [LARGE SCALE GENOMIC DNA]</scope>
    <source>
        <strain evidence="16">DSM 16199</strain>
    </source>
</reference>
<evidence type="ECO:0000256" key="5">
    <source>
        <dbReference type="ARBA" id="ARBA00022617"/>
    </source>
</evidence>
<dbReference type="AlphaFoldDB" id="A0A1I4HV81"/>
<gene>
    <name evidence="15" type="ORF">SAMN04488004_12011</name>
</gene>
<protein>
    <submittedName>
        <fullName evidence="15">Cytochrome b561</fullName>
    </submittedName>
</protein>
<dbReference type="InterPro" id="IPR016174">
    <property type="entry name" value="Di-haem_cyt_TM"/>
</dbReference>
<dbReference type="RefSeq" id="WP_175499377.1">
    <property type="nucleotide sequence ID" value="NZ_FOTF01000020.1"/>
</dbReference>
<keyword evidence="6 13" id="KW-0812">Transmembrane</keyword>
<dbReference type="InterPro" id="IPR052168">
    <property type="entry name" value="Cytochrome_b561_oxidase"/>
</dbReference>
<dbReference type="GO" id="GO:0009055">
    <property type="term" value="F:electron transfer activity"/>
    <property type="evidence" value="ECO:0007669"/>
    <property type="project" value="InterPro"/>
</dbReference>
<evidence type="ECO:0000256" key="6">
    <source>
        <dbReference type="ARBA" id="ARBA00022692"/>
    </source>
</evidence>
<evidence type="ECO:0000256" key="4">
    <source>
        <dbReference type="ARBA" id="ARBA00022475"/>
    </source>
</evidence>
<dbReference type="Pfam" id="PF01292">
    <property type="entry name" value="Ni_hydr_CYTB"/>
    <property type="match status" value="1"/>
</dbReference>
<dbReference type="PANTHER" id="PTHR30529">
    <property type="entry name" value="CYTOCHROME B561"/>
    <property type="match status" value="1"/>
</dbReference>
<evidence type="ECO:0000313" key="16">
    <source>
        <dbReference type="Proteomes" id="UP000199550"/>
    </source>
</evidence>
<comment type="similarity">
    <text evidence="12">Belongs to the cytochrome b561 family.</text>
</comment>
<dbReference type="GO" id="GO:0005886">
    <property type="term" value="C:plasma membrane"/>
    <property type="evidence" value="ECO:0007669"/>
    <property type="project" value="UniProtKB-SubCell"/>
</dbReference>
<evidence type="ECO:0000256" key="8">
    <source>
        <dbReference type="ARBA" id="ARBA00022982"/>
    </source>
</evidence>
<keyword evidence="8" id="KW-0249">Electron transport</keyword>
<evidence type="ECO:0000256" key="1">
    <source>
        <dbReference type="ARBA" id="ARBA00001970"/>
    </source>
</evidence>
<evidence type="ECO:0000256" key="7">
    <source>
        <dbReference type="ARBA" id="ARBA00022723"/>
    </source>
</evidence>
<accession>A0A1I4HV81</accession>
<keyword evidence="10" id="KW-0408">Iron</keyword>
<dbReference type="GO" id="GO:0046872">
    <property type="term" value="F:metal ion binding"/>
    <property type="evidence" value="ECO:0007669"/>
    <property type="project" value="UniProtKB-KW"/>
</dbReference>
<proteinExistence type="inferred from homology"/>
<dbReference type="GO" id="GO:0022904">
    <property type="term" value="P:respiratory electron transport chain"/>
    <property type="evidence" value="ECO:0007669"/>
    <property type="project" value="InterPro"/>
</dbReference>
<dbReference type="STRING" id="195913.SAMN04488004_12011"/>
<sequence length="162" mass="17934">MAPKGYSRIQISLHWMIAALIVAQFALHYPIVAAWEALAAGEVPAMTALVYYHVIGGSLILLLAIWRLTVRFTRGVPALPEHEAPILKGLALLTHWTLYAFMIILPITGLLAWFGGSETSDYIHTTLKLPLLAIVALHFAAALFQQFVLKTGLMRRMMRAAD</sequence>
<organism evidence="15 16">
    <name type="scientific">Loktanella salsilacus</name>
    <dbReference type="NCBI Taxonomy" id="195913"/>
    <lineage>
        <taxon>Bacteria</taxon>
        <taxon>Pseudomonadati</taxon>
        <taxon>Pseudomonadota</taxon>
        <taxon>Alphaproteobacteria</taxon>
        <taxon>Rhodobacterales</taxon>
        <taxon>Roseobacteraceae</taxon>
        <taxon>Loktanella</taxon>
    </lineage>
</organism>
<dbReference type="Proteomes" id="UP000199550">
    <property type="component" value="Unassembled WGS sequence"/>
</dbReference>
<dbReference type="SUPFAM" id="SSF81342">
    <property type="entry name" value="Transmembrane di-heme cytochromes"/>
    <property type="match status" value="1"/>
</dbReference>
<keyword evidence="9 13" id="KW-1133">Transmembrane helix</keyword>
<keyword evidence="4" id="KW-1003">Cell membrane</keyword>